<accession>A0AAE1IWF6</accession>
<dbReference type="GO" id="GO:0016779">
    <property type="term" value="F:nucleotidyltransferase activity"/>
    <property type="evidence" value="ECO:0007669"/>
    <property type="project" value="UniProtKB-KW"/>
</dbReference>
<keyword evidence="1" id="KW-0808">Transferase</keyword>
<sequence>MQSRNTVTHSKKHLASIRMDQCVINKPCKHFYTVRFSAGCCNLIGDRNAFWSPIFADSEPDFKCPIDAVTYTIRNASIDYKRFLRLFNALDPNMLQPAIWNNKLQAYDENRKEFACVDIKIKHVLPEE</sequence>
<reference evidence="1" key="2">
    <citation type="journal article" date="2023" name="BMC Genomics">
        <title>Pest status, molecular evolution, and epigenetic factors derived from the genome assembly of Frankliniella fusca, a thysanopteran phytovirus vector.</title>
        <authorList>
            <person name="Catto M.A."/>
            <person name="Labadie P.E."/>
            <person name="Jacobson A.L."/>
            <person name="Kennedy G.G."/>
            <person name="Srinivasan R."/>
            <person name="Hunt B.G."/>
        </authorList>
    </citation>
    <scope>NUCLEOTIDE SEQUENCE</scope>
    <source>
        <strain evidence="1">PL_HMW_Pooled</strain>
    </source>
</reference>
<comment type="caution">
    <text evidence="1">The sequence shown here is derived from an EMBL/GenBank/DDBJ whole genome shotgun (WGS) entry which is preliminary data.</text>
</comment>
<dbReference type="EMBL" id="JAHWGI010001440">
    <property type="protein sequence ID" value="KAK3932821.1"/>
    <property type="molecule type" value="Genomic_DNA"/>
</dbReference>
<evidence type="ECO:0000313" key="2">
    <source>
        <dbReference type="Proteomes" id="UP001219518"/>
    </source>
</evidence>
<reference evidence="1" key="1">
    <citation type="submission" date="2021-07" db="EMBL/GenBank/DDBJ databases">
        <authorList>
            <person name="Catto M.A."/>
            <person name="Jacobson A."/>
            <person name="Kennedy G."/>
            <person name="Labadie P."/>
            <person name="Hunt B.G."/>
            <person name="Srinivasan R."/>
        </authorList>
    </citation>
    <scope>NUCLEOTIDE SEQUENCE</scope>
    <source>
        <strain evidence="1">PL_HMW_Pooled</strain>
        <tissue evidence="1">Head</tissue>
    </source>
</reference>
<keyword evidence="2" id="KW-1185">Reference proteome</keyword>
<dbReference type="Proteomes" id="UP001219518">
    <property type="component" value="Unassembled WGS sequence"/>
</dbReference>
<name>A0AAE1IWF6_9NEOP</name>
<evidence type="ECO:0000313" key="1">
    <source>
        <dbReference type="EMBL" id="KAK3932821.1"/>
    </source>
</evidence>
<organism evidence="1 2">
    <name type="scientific">Frankliniella fusca</name>
    <dbReference type="NCBI Taxonomy" id="407009"/>
    <lineage>
        <taxon>Eukaryota</taxon>
        <taxon>Metazoa</taxon>
        <taxon>Ecdysozoa</taxon>
        <taxon>Arthropoda</taxon>
        <taxon>Hexapoda</taxon>
        <taxon>Insecta</taxon>
        <taxon>Pterygota</taxon>
        <taxon>Neoptera</taxon>
        <taxon>Paraneoptera</taxon>
        <taxon>Thysanoptera</taxon>
        <taxon>Terebrantia</taxon>
        <taxon>Thripoidea</taxon>
        <taxon>Thripidae</taxon>
        <taxon>Frankliniella</taxon>
    </lineage>
</organism>
<dbReference type="AlphaFoldDB" id="A0AAE1IWF6"/>
<protein>
    <submittedName>
        <fullName evidence="1">Molybdenum cofactor guanylyltransferase</fullName>
    </submittedName>
</protein>
<keyword evidence="1" id="KW-0548">Nucleotidyltransferase</keyword>
<gene>
    <name evidence="1" type="ORF">KUF71_014798</name>
</gene>
<proteinExistence type="predicted"/>